<organism evidence="1 2">
    <name type="scientific">Athelia psychrophila</name>
    <dbReference type="NCBI Taxonomy" id="1759441"/>
    <lineage>
        <taxon>Eukaryota</taxon>
        <taxon>Fungi</taxon>
        <taxon>Dikarya</taxon>
        <taxon>Basidiomycota</taxon>
        <taxon>Agaricomycotina</taxon>
        <taxon>Agaricomycetes</taxon>
        <taxon>Agaricomycetidae</taxon>
        <taxon>Atheliales</taxon>
        <taxon>Atheliaceae</taxon>
        <taxon>Athelia</taxon>
    </lineage>
</organism>
<proteinExistence type="predicted"/>
<protein>
    <submittedName>
        <fullName evidence="1">Uncharacterized protein</fullName>
    </submittedName>
</protein>
<keyword evidence="2" id="KW-1185">Reference proteome</keyword>
<accession>A0A166GGZ8</accession>
<gene>
    <name evidence="1" type="ORF">FIBSPDRAFT_864447</name>
</gene>
<reference evidence="1 2" key="1">
    <citation type="journal article" date="2016" name="Mol. Biol. Evol.">
        <title>Comparative Genomics of Early-Diverging Mushroom-Forming Fungi Provides Insights into the Origins of Lignocellulose Decay Capabilities.</title>
        <authorList>
            <person name="Nagy L.G."/>
            <person name="Riley R."/>
            <person name="Tritt A."/>
            <person name="Adam C."/>
            <person name="Daum C."/>
            <person name="Floudas D."/>
            <person name="Sun H."/>
            <person name="Yadav J.S."/>
            <person name="Pangilinan J."/>
            <person name="Larsson K.H."/>
            <person name="Matsuura K."/>
            <person name="Barry K."/>
            <person name="Labutti K."/>
            <person name="Kuo R."/>
            <person name="Ohm R.A."/>
            <person name="Bhattacharya S.S."/>
            <person name="Shirouzu T."/>
            <person name="Yoshinaga Y."/>
            <person name="Martin F.M."/>
            <person name="Grigoriev I.V."/>
            <person name="Hibbett D.S."/>
        </authorList>
    </citation>
    <scope>NUCLEOTIDE SEQUENCE [LARGE SCALE GENOMIC DNA]</scope>
    <source>
        <strain evidence="1 2">CBS 109695</strain>
    </source>
</reference>
<name>A0A166GGZ8_9AGAM</name>
<dbReference type="EMBL" id="KV417578">
    <property type="protein sequence ID" value="KZP17825.1"/>
    <property type="molecule type" value="Genomic_DNA"/>
</dbReference>
<evidence type="ECO:0000313" key="1">
    <source>
        <dbReference type="EMBL" id="KZP17825.1"/>
    </source>
</evidence>
<dbReference type="AlphaFoldDB" id="A0A166GGZ8"/>
<evidence type="ECO:0000313" key="2">
    <source>
        <dbReference type="Proteomes" id="UP000076532"/>
    </source>
</evidence>
<dbReference type="Proteomes" id="UP000076532">
    <property type="component" value="Unassembled WGS sequence"/>
</dbReference>
<sequence>MDEQQLHRDREGPKWGYAAQDDLEVGFTMLTSGPKIGACDQDIEIRARSMGGRGR</sequence>